<keyword evidence="3" id="KW-1185">Reference proteome</keyword>
<evidence type="ECO:0000313" key="3">
    <source>
        <dbReference type="Proteomes" id="UP000243197"/>
    </source>
</evidence>
<reference evidence="2 3" key="1">
    <citation type="submission" date="2014-03" db="EMBL/GenBank/DDBJ databases">
        <title>complete genome sequence of Flavobacteriaceae bacterium JBKA-6.</title>
        <authorList>
            <person name="Takano T."/>
            <person name="Nakamura Y."/>
            <person name="Takuma S."/>
            <person name="Yasuike M."/>
            <person name="Matsuyama T."/>
            <person name="Sakai T."/>
            <person name="Fujiwara A."/>
            <person name="Kimoto K."/>
            <person name="Fukuda Y."/>
            <person name="Kondo H."/>
            <person name="Hirono I."/>
            <person name="Nakayasu C."/>
        </authorList>
    </citation>
    <scope>NUCLEOTIDE SEQUENCE [LARGE SCALE GENOMIC DNA]</scope>
    <source>
        <strain evidence="2 3">JBKA-6</strain>
    </source>
</reference>
<dbReference type="RefSeq" id="WP_096685001.1">
    <property type="nucleotide sequence ID" value="NZ_AP014564.1"/>
</dbReference>
<organism evidence="2 3">
    <name type="scientific">Ichthyobacterium seriolicida</name>
    <dbReference type="NCBI Taxonomy" id="242600"/>
    <lineage>
        <taxon>Bacteria</taxon>
        <taxon>Pseudomonadati</taxon>
        <taxon>Bacteroidota</taxon>
        <taxon>Flavobacteriia</taxon>
        <taxon>Flavobacteriales</taxon>
        <taxon>Ichthyobacteriaceae</taxon>
        <taxon>Ichthyobacterium</taxon>
    </lineage>
</organism>
<gene>
    <name evidence="2" type="ORF">JBKA6_0224</name>
</gene>
<dbReference type="AlphaFoldDB" id="A0A1J1DZY0"/>
<dbReference type="KEGG" id="ise:JBKA6_0224"/>
<sequence>MIRYCLSALLVCVFSLSSFSQKSSHILKLDIGSGLHTLIDKNFSSQIYTGISTSGGLGYFYQTNVSKYKTLFYADKGFYNEKKLFPNIWSIDIDFYQMYLRNQFVMHISSFSDVNYFLGASTNNKFYLNTITKFKNSNNSIAYSIISDLSISNLIEYNFSFFSAPLTFVWAVDISLLTHMLRPLYSGIISNKNKIIGQSKFSFINESIQTRSEIELFYNLENGNKIGLSYFWNYTSYDSNKPIKYDPVKYAQHSLLISIYFSFI</sequence>
<dbReference type="EMBL" id="AP014564">
    <property type="protein sequence ID" value="BAV94237.1"/>
    <property type="molecule type" value="Genomic_DNA"/>
</dbReference>
<feature type="chain" id="PRO_5012272400" description="Outer membrane protein beta-barrel domain-containing protein" evidence="1">
    <location>
        <begin position="21"/>
        <end position="264"/>
    </location>
</feature>
<evidence type="ECO:0000256" key="1">
    <source>
        <dbReference type="SAM" id="SignalP"/>
    </source>
</evidence>
<protein>
    <recommendedName>
        <fullName evidence="4">Outer membrane protein beta-barrel domain-containing protein</fullName>
    </recommendedName>
</protein>
<proteinExistence type="predicted"/>
<accession>A0A1J1DZY0</accession>
<keyword evidence="1" id="KW-0732">Signal</keyword>
<evidence type="ECO:0008006" key="4">
    <source>
        <dbReference type="Google" id="ProtNLM"/>
    </source>
</evidence>
<dbReference type="Proteomes" id="UP000243197">
    <property type="component" value="Chromosome"/>
</dbReference>
<feature type="signal peptide" evidence="1">
    <location>
        <begin position="1"/>
        <end position="20"/>
    </location>
</feature>
<evidence type="ECO:0000313" key="2">
    <source>
        <dbReference type="EMBL" id="BAV94237.1"/>
    </source>
</evidence>
<name>A0A1J1DZY0_9FLAO</name>